<proteinExistence type="inferred from homology"/>
<name>A0AAF3EET9_9BILA</name>
<dbReference type="SUPFAM" id="SSF53254">
    <property type="entry name" value="Phosphoglycerate mutase-like"/>
    <property type="match status" value="1"/>
</dbReference>
<dbReference type="CDD" id="cd07061">
    <property type="entry name" value="HP_HAP_like"/>
    <property type="match status" value="1"/>
</dbReference>
<keyword evidence="5" id="KW-0378">Hydrolase</keyword>
<dbReference type="Proteomes" id="UP000887575">
    <property type="component" value="Unassembled WGS sequence"/>
</dbReference>
<dbReference type="PANTHER" id="PTHR11567:SF211">
    <property type="entry name" value="PROSTATIC ACID PHOSPHATASE"/>
    <property type="match status" value="1"/>
</dbReference>
<dbReference type="Pfam" id="PF00328">
    <property type="entry name" value="His_Phos_2"/>
    <property type="match status" value="2"/>
</dbReference>
<protein>
    <recommendedName>
        <fullName evidence="3">acid phosphatase</fullName>
        <ecNumber evidence="3">3.1.3.2</ecNumber>
    </recommendedName>
</protein>
<keyword evidence="6" id="KW-1015">Disulfide bond</keyword>
<keyword evidence="4 8" id="KW-0732">Signal</keyword>
<dbReference type="InterPro" id="IPR050645">
    <property type="entry name" value="Histidine_acid_phosphatase"/>
</dbReference>
<accession>A0AAF3EET9</accession>
<evidence type="ECO:0000256" key="2">
    <source>
        <dbReference type="ARBA" id="ARBA00005375"/>
    </source>
</evidence>
<feature type="signal peptide" evidence="8">
    <location>
        <begin position="1"/>
        <end position="16"/>
    </location>
</feature>
<evidence type="ECO:0000256" key="1">
    <source>
        <dbReference type="ARBA" id="ARBA00000032"/>
    </source>
</evidence>
<keyword evidence="9" id="KW-1185">Reference proteome</keyword>
<feature type="chain" id="PRO_5042203298" description="acid phosphatase" evidence="8">
    <location>
        <begin position="17"/>
        <end position="374"/>
    </location>
</feature>
<dbReference type="PANTHER" id="PTHR11567">
    <property type="entry name" value="ACID PHOSPHATASE-RELATED"/>
    <property type="match status" value="1"/>
</dbReference>
<evidence type="ECO:0000256" key="8">
    <source>
        <dbReference type="SAM" id="SignalP"/>
    </source>
</evidence>
<dbReference type="InterPro" id="IPR029033">
    <property type="entry name" value="His_PPase_superfam"/>
</dbReference>
<evidence type="ECO:0000313" key="9">
    <source>
        <dbReference type="Proteomes" id="UP000887575"/>
    </source>
</evidence>
<dbReference type="AlphaFoldDB" id="A0AAF3EET9"/>
<dbReference type="WBParaSite" id="MBELARI_LOCUS1249">
    <property type="protein sequence ID" value="MBELARI_LOCUS1249"/>
    <property type="gene ID" value="MBELARI_LOCUS1249"/>
</dbReference>
<sequence length="374" mass="41541">MKYLLISIFLSHVVNADPTILSAQVLFRHGDRTPVTTVPSDPYQESFWGLPWGTLTTQGMQQHLINGLKLKARYVDELKLVNATYSPYDIHIRSALHDRCLQSAAADFAGFYSDSKFHPQGGGWPKNWTPLPIHTNTDPDHEFEPDAPCARAKQIENERLARPEYLNYEQQHIDIVQAFAKGTGEPWTKWWDIIQYAGTLVCENAHGLTLPSFVTPQLYNDTISIRSTIIDYTAGMAILQALQNPELIRLRAGVLIKTLTGLFRAYTDEKLYAYSVHDSTISATLYALGVTAKMDVIGAGQPGYAATLIFELWKMDDGSLAIKLLYANTAEEALKTVTSSIQGCAGKALCPLATVRGIMDQFVVQDIDKACQAQ</sequence>
<evidence type="ECO:0000256" key="4">
    <source>
        <dbReference type="ARBA" id="ARBA00022729"/>
    </source>
</evidence>
<dbReference type="PROSITE" id="PS00616">
    <property type="entry name" value="HIS_ACID_PHOSPHAT_1"/>
    <property type="match status" value="1"/>
</dbReference>
<comment type="catalytic activity">
    <reaction evidence="1">
        <text>a phosphate monoester + H2O = an alcohol + phosphate</text>
        <dbReference type="Rhea" id="RHEA:15017"/>
        <dbReference type="ChEBI" id="CHEBI:15377"/>
        <dbReference type="ChEBI" id="CHEBI:30879"/>
        <dbReference type="ChEBI" id="CHEBI:43474"/>
        <dbReference type="ChEBI" id="CHEBI:67140"/>
        <dbReference type="EC" id="3.1.3.2"/>
    </reaction>
</comment>
<evidence type="ECO:0000256" key="6">
    <source>
        <dbReference type="ARBA" id="ARBA00023157"/>
    </source>
</evidence>
<evidence type="ECO:0000256" key="3">
    <source>
        <dbReference type="ARBA" id="ARBA00012646"/>
    </source>
</evidence>
<reference evidence="10" key="1">
    <citation type="submission" date="2024-02" db="UniProtKB">
        <authorList>
            <consortium name="WormBaseParasite"/>
        </authorList>
    </citation>
    <scope>IDENTIFICATION</scope>
</reference>
<organism evidence="9 10">
    <name type="scientific">Mesorhabditis belari</name>
    <dbReference type="NCBI Taxonomy" id="2138241"/>
    <lineage>
        <taxon>Eukaryota</taxon>
        <taxon>Metazoa</taxon>
        <taxon>Ecdysozoa</taxon>
        <taxon>Nematoda</taxon>
        <taxon>Chromadorea</taxon>
        <taxon>Rhabditida</taxon>
        <taxon>Rhabditina</taxon>
        <taxon>Rhabditomorpha</taxon>
        <taxon>Rhabditoidea</taxon>
        <taxon>Rhabditidae</taxon>
        <taxon>Mesorhabditinae</taxon>
        <taxon>Mesorhabditis</taxon>
    </lineage>
</organism>
<comment type="similarity">
    <text evidence="2">Belongs to the histidine acid phosphatase family.</text>
</comment>
<dbReference type="GO" id="GO:0003993">
    <property type="term" value="F:acid phosphatase activity"/>
    <property type="evidence" value="ECO:0007669"/>
    <property type="project" value="UniProtKB-EC"/>
</dbReference>
<dbReference type="InterPro" id="IPR033379">
    <property type="entry name" value="Acid_Pase_AS"/>
</dbReference>
<evidence type="ECO:0000313" key="10">
    <source>
        <dbReference type="WBParaSite" id="MBELARI_LOCUS1249"/>
    </source>
</evidence>
<evidence type="ECO:0000256" key="7">
    <source>
        <dbReference type="ARBA" id="ARBA00023180"/>
    </source>
</evidence>
<dbReference type="EC" id="3.1.3.2" evidence="3"/>
<keyword evidence="7" id="KW-0325">Glycoprotein</keyword>
<evidence type="ECO:0000256" key="5">
    <source>
        <dbReference type="ARBA" id="ARBA00022801"/>
    </source>
</evidence>
<dbReference type="InterPro" id="IPR000560">
    <property type="entry name" value="His_Pase_clade-2"/>
</dbReference>
<dbReference type="Gene3D" id="3.40.50.1240">
    <property type="entry name" value="Phosphoglycerate mutase-like"/>
    <property type="match status" value="1"/>
</dbReference>